<dbReference type="OMA" id="MLFINEM"/>
<reference evidence="3 4" key="1">
    <citation type="journal article" date="2013" name="Front. Plant Sci.">
        <title>The Reference Genome of the Halophytic Plant Eutrema salsugineum.</title>
        <authorList>
            <person name="Yang R."/>
            <person name="Jarvis D.E."/>
            <person name="Chen H."/>
            <person name="Beilstein M.A."/>
            <person name="Grimwood J."/>
            <person name="Jenkins J."/>
            <person name="Shu S."/>
            <person name="Prochnik S."/>
            <person name="Xin M."/>
            <person name="Ma C."/>
            <person name="Schmutz J."/>
            <person name="Wing R.A."/>
            <person name="Mitchell-Olds T."/>
            <person name="Schumaker K.S."/>
            <person name="Wang X."/>
        </authorList>
    </citation>
    <scope>NUCLEOTIDE SEQUENCE [LARGE SCALE GENOMIC DNA]</scope>
</reference>
<dbReference type="Proteomes" id="UP000030689">
    <property type="component" value="Unassembled WGS sequence"/>
</dbReference>
<proteinExistence type="predicted"/>
<keyword evidence="4" id="KW-1185">Reference proteome</keyword>
<dbReference type="KEGG" id="eus:EUTSA_v10000675mg"/>
<dbReference type="Gene3D" id="1.20.1280.50">
    <property type="match status" value="1"/>
</dbReference>
<accession>V4LVF9</accession>
<dbReference type="Pfam" id="PF03478">
    <property type="entry name" value="Beta-prop_KIB1-4"/>
    <property type="match status" value="1"/>
</dbReference>
<feature type="domain" description="KIB1-4 beta-propeller" evidence="2">
    <location>
        <begin position="177"/>
        <end position="330"/>
    </location>
</feature>
<organism evidence="3 4">
    <name type="scientific">Eutrema salsugineum</name>
    <name type="common">Saltwater cress</name>
    <name type="synonym">Sisymbrium salsugineum</name>
    <dbReference type="NCBI Taxonomy" id="72664"/>
    <lineage>
        <taxon>Eukaryota</taxon>
        <taxon>Viridiplantae</taxon>
        <taxon>Streptophyta</taxon>
        <taxon>Embryophyta</taxon>
        <taxon>Tracheophyta</taxon>
        <taxon>Spermatophyta</taxon>
        <taxon>Magnoliopsida</taxon>
        <taxon>eudicotyledons</taxon>
        <taxon>Gunneridae</taxon>
        <taxon>Pentapetalae</taxon>
        <taxon>rosids</taxon>
        <taxon>malvids</taxon>
        <taxon>Brassicales</taxon>
        <taxon>Brassicaceae</taxon>
        <taxon>Eutremeae</taxon>
        <taxon>Eutrema</taxon>
    </lineage>
</organism>
<dbReference type="SUPFAM" id="SSF81383">
    <property type="entry name" value="F-box domain"/>
    <property type="match status" value="1"/>
</dbReference>
<evidence type="ECO:0000313" key="4">
    <source>
        <dbReference type="Proteomes" id="UP000030689"/>
    </source>
</evidence>
<dbReference type="PANTHER" id="PTHR47123:SF17">
    <property type="entry name" value="F-BOX DOMAIN-CONTAINING PROTEIN"/>
    <property type="match status" value="1"/>
</dbReference>
<evidence type="ECO:0000256" key="1">
    <source>
        <dbReference type="SAM" id="MobiDB-lite"/>
    </source>
</evidence>
<dbReference type="PANTHER" id="PTHR47123">
    <property type="entry name" value="F-BOX PROTEIN SKIP23"/>
    <property type="match status" value="1"/>
</dbReference>
<feature type="non-terminal residue" evidence="3">
    <location>
        <position position="337"/>
    </location>
</feature>
<evidence type="ECO:0000259" key="2">
    <source>
        <dbReference type="Pfam" id="PF03478"/>
    </source>
</evidence>
<dbReference type="InterPro" id="IPR036047">
    <property type="entry name" value="F-box-like_dom_sf"/>
</dbReference>
<evidence type="ECO:0000313" key="3">
    <source>
        <dbReference type="EMBL" id="ESQ46472.1"/>
    </source>
</evidence>
<name>V4LVF9_EUTSA</name>
<dbReference type="EMBL" id="KI517426">
    <property type="protein sequence ID" value="ESQ46472.1"/>
    <property type="molecule type" value="Genomic_DNA"/>
</dbReference>
<dbReference type="AlphaFoldDB" id="V4LVF9"/>
<sequence length="337" mass="38118">MAPKKKTSNMVWVKKSQQSSKMPEPATEKKISSMMPDSSLLPEYVSKLQLSSSPSAKTAQPATKEHTLSIPDWSLLPEELLHIISEKLEDSFDVIHARSVCRPWRSSFPFPSCLLRTSYSFPSFAQFPRKRKGLCTLEKFPMFLFRVRSPADALPSEFFVGGISPDKSDDDDDGIELPSPIQCSVKVKIGESDPTLMNILDCQILPLGYQYRMIGWDPDSLATSYRGVAFLPLNKEGGEGEFVVLIGYSHDLYYLRSSEMRWRRLEKTSRADCNDIVTFRGKFYVVFLNGDVFVIDPYSLEATPLRPSERLSSQNYLVPSGDEELFLVERIILRGTG</sequence>
<dbReference type="InterPro" id="IPR051304">
    <property type="entry name" value="SCF_F-box_domain"/>
</dbReference>
<protein>
    <recommendedName>
        <fullName evidence="2">KIB1-4 beta-propeller domain-containing protein</fullName>
    </recommendedName>
</protein>
<feature type="region of interest" description="Disordered" evidence="1">
    <location>
        <begin position="1"/>
        <end position="32"/>
    </location>
</feature>
<dbReference type="OrthoDB" id="638130at2759"/>
<gene>
    <name evidence="3" type="ORF">EUTSA_v10000675mg</name>
</gene>
<dbReference type="Gramene" id="ESQ46472">
    <property type="protein sequence ID" value="ESQ46472"/>
    <property type="gene ID" value="EUTSA_v10000675mg"/>
</dbReference>
<dbReference type="InterPro" id="IPR005174">
    <property type="entry name" value="KIB1-4_b-propeller"/>
</dbReference>